<keyword evidence="10" id="KW-0732">Signal</keyword>
<dbReference type="InterPro" id="IPR001148">
    <property type="entry name" value="CA_dom"/>
</dbReference>
<evidence type="ECO:0000256" key="8">
    <source>
        <dbReference type="ARBA" id="ARBA00023239"/>
    </source>
</evidence>
<dbReference type="Proteomes" id="UP000585507">
    <property type="component" value="Unassembled WGS sequence"/>
</dbReference>
<feature type="chain" id="PRO_5031608924" description="Carbonic anhydrase" evidence="10">
    <location>
        <begin position="26"/>
        <end position="251"/>
    </location>
</feature>
<evidence type="ECO:0000256" key="6">
    <source>
        <dbReference type="ARBA" id="ARBA00022723"/>
    </source>
</evidence>
<dbReference type="PANTHER" id="PTHR18952">
    <property type="entry name" value="CARBONIC ANHYDRASE"/>
    <property type="match status" value="1"/>
</dbReference>
<comment type="catalytic activity">
    <reaction evidence="9 10">
        <text>hydrogencarbonate + H(+) = CO2 + H2O</text>
        <dbReference type="Rhea" id="RHEA:10748"/>
        <dbReference type="ChEBI" id="CHEBI:15377"/>
        <dbReference type="ChEBI" id="CHEBI:15378"/>
        <dbReference type="ChEBI" id="CHEBI:16526"/>
        <dbReference type="ChEBI" id="CHEBI:17544"/>
        <dbReference type="EC" id="4.2.1.1"/>
    </reaction>
</comment>
<evidence type="ECO:0000256" key="10">
    <source>
        <dbReference type="RuleBase" id="RU367011"/>
    </source>
</evidence>
<accession>A0A7W8X983</accession>
<evidence type="ECO:0000256" key="9">
    <source>
        <dbReference type="ARBA" id="ARBA00048348"/>
    </source>
</evidence>
<feature type="signal peptide" evidence="10">
    <location>
        <begin position="1"/>
        <end position="25"/>
    </location>
</feature>
<dbReference type="Gene3D" id="3.10.200.10">
    <property type="entry name" value="Alpha carbonic anhydrase"/>
    <property type="match status" value="1"/>
</dbReference>
<keyword evidence="13" id="KW-1185">Reference proteome</keyword>
<comment type="similarity">
    <text evidence="3 10">Belongs to the alpha-carbonic anhydrase family.</text>
</comment>
<comment type="caution">
    <text evidence="12">The sequence shown here is derived from an EMBL/GenBank/DDBJ whole genome shotgun (WGS) entry which is preliminary data.</text>
</comment>
<dbReference type="InterPro" id="IPR018338">
    <property type="entry name" value="Carbonic_anhydrase_a-class_CS"/>
</dbReference>
<evidence type="ECO:0000256" key="1">
    <source>
        <dbReference type="ARBA" id="ARBA00001947"/>
    </source>
</evidence>
<dbReference type="EC" id="4.2.1.1" evidence="4 10"/>
<sequence length="251" mass="26934">MERRDFLRGLALLAACPLCVKTAYAAEGVHWSYEGEAGPEHWGSLSKDNSACAAGSQQSPLDIRGAIKADIPDITIDWKGGGTILNNGHTIQVKAAPGGTLRRGDKTYDLVQYHFHAPSEHLVEGKSFPMEVHFVHKHAETGALGVFGVFLVPGVANKTFASLAAAFPQKAGDEASLHGVVDPSGLLPSALSYWAYEGSLTTPPCSEIVDWMVAMNPIEVDPADIKKFTALYSMNARPALVTNRRYILSSS</sequence>
<dbReference type="CDD" id="cd03124">
    <property type="entry name" value="alpha_CA_prokaryotic_like"/>
    <property type="match status" value="1"/>
</dbReference>
<evidence type="ECO:0000256" key="7">
    <source>
        <dbReference type="ARBA" id="ARBA00022833"/>
    </source>
</evidence>
<dbReference type="SUPFAM" id="SSF51069">
    <property type="entry name" value="Carbonic anhydrase"/>
    <property type="match status" value="1"/>
</dbReference>
<evidence type="ECO:0000256" key="2">
    <source>
        <dbReference type="ARBA" id="ARBA00002904"/>
    </source>
</evidence>
<dbReference type="SMART" id="SM01057">
    <property type="entry name" value="Carb_anhydrase"/>
    <property type="match status" value="1"/>
</dbReference>
<dbReference type="RefSeq" id="WP_018329177.1">
    <property type="nucleotide sequence ID" value="NZ_JACHBK010000008.1"/>
</dbReference>
<dbReference type="PROSITE" id="PS51144">
    <property type="entry name" value="ALPHA_CA_2"/>
    <property type="match status" value="1"/>
</dbReference>
<dbReference type="PANTHER" id="PTHR18952:SF265">
    <property type="entry name" value="CARBONIC ANHYDRASE"/>
    <property type="match status" value="1"/>
</dbReference>
<evidence type="ECO:0000313" key="12">
    <source>
        <dbReference type="EMBL" id="MBB5536959.1"/>
    </source>
</evidence>
<proteinExistence type="inferred from homology"/>
<evidence type="ECO:0000313" key="13">
    <source>
        <dbReference type="Proteomes" id="UP000585507"/>
    </source>
</evidence>
<reference evidence="12 13" key="1">
    <citation type="submission" date="2020-08" db="EMBL/GenBank/DDBJ databases">
        <title>Genomic Encyclopedia of Type Strains, Phase IV (KMG-V): Genome sequencing to study the core and pangenomes of soil and plant-associated prokaryotes.</title>
        <authorList>
            <person name="Whitman W."/>
        </authorList>
    </citation>
    <scope>NUCLEOTIDE SEQUENCE [LARGE SCALE GENOMIC DNA]</scope>
    <source>
        <strain evidence="12 13">SEMIA 4084</strain>
    </source>
</reference>
<protein>
    <recommendedName>
        <fullName evidence="5 10">Carbonic anhydrase</fullName>
        <ecNumber evidence="4 10">4.2.1.1</ecNumber>
    </recommendedName>
</protein>
<evidence type="ECO:0000256" key="3">
    <source>
        <dbReference type="ARBA" id="ARBA00010718"/>
    </source>
</evidence>
<dbReference type="InterPro" id="IPR036398">
    <property type="entry name" value="CA_dom_sf"/>
</dbReference>
<dbReference type="PROSITE" id="PS00162">
    <property type="entry name" value="ALPHA_CA_1"/>
    <property type="match status" value="1"/>
</dbReference>
<evidence type="ECO:0000256" key="4">
    <source>
        <dbReference type="ARBA" id="ARBA00012925"/>
    </source>
</evidence>
<comment type="function">
    <text evidence="2 10">Reversible hydration of carbon dioxide.</text>
</comment>
<dbReference type="GO" id="GO:0008270">
    <property type="term" value="F:zinc ion binding"/>
    <property type="evidence" value="ECO:0007669"/>
    <property type="project" value="UniProtKB-UniRule"/>
</dbReference>
<feature type="domain" description="Alpha-carbonic anhydrase" evidence="11">
    <location>
        <begin position="29"/>
        <end position="251"/>
    </location>
</feature>
<comment type="cofactor">
    <cofactor evidence="1 10">
        <name>Zn(2+)</name>
        <dbReference type="ChEBI" id="CHEBI:29105"/>
    </cofactor>
</comment>
<dbReference type="Pfam" id="PF00194">
    <property type="entry name" value="Carb_anhydrase"/>
    <property type="match status" value="1"/>
</dbReference>
<name>A0A7W8X983_9HYPH</name>
<gene>
    <name evidence="12" type="ORF">GGD55_003674</name>
</gene>
<keyword evidence="6 10" id="KW-0479">Metal-binding</keyword>
<dbReference type="EMBL" id="JACHBK010000008">
    <property type="protein sequence ID" value="MBB5536959.1"/>
    <property type="molecule type" value="Genomic_DNA"/>
</dbReference>
<dbReference type="AlphaFoldDB" id="A0A7W8X983"/>
<keyword evidence="7 10" id="KW-0862">Zinc</keyword>
<dbReference type="GO" id="GO:0004089">
    <property type="term" value="F:carbonate dehydratase activity"/>
    <property type="evidence" value="ECO:0007669"/>
    <property type="project" value="UniProtKB-UniRule"/>
</dbReference>
<dbReference type="InterPro" id="IPR041891">
    <property type="entry name" value="Alpha_CA_prokaryot-like"/>
</dbReference>
<dbReference type="InterPro" id="IPR023561">
    <property type="entry name" value="Carbonic_anhydrase_a-class"/>
</dbReference>
<evidence type="ECO:0000256" key="5">
    <source>
        <dbReference type="ARBA" id="ARBA00014628"/>
    </source>
</evidence>
<evidence type="ECO:0000259" key="11">
    <source>
        <dbReference type="PROSITE" id="PS51144"/>
    </source>
</evidence>
<organism evidence="12 13">
    <name type="scientific">Rhizobium giardinii</name>
    <dbReference type="NCBI Taxonomy" id="56731"/>
    <lineage>
        <taxon>Bacteria</taxon>
        <taxon>Pseudomonadati</taxon>
        <taxon>Pseudomonadota</taxon>
        <taxon>Alphaproteobacteria</taxon>
        <taxon>Hyphomicrobiales</taxon>
        <taxon>Rhizobiaceae</taxon>
        <taxon>Rhizobium/Agrobacterium group</taxon>
        <taxon>Rhizobium</taxon>
    </lineage>
</organism>
<keyword evidence="8 10" id="KW-0456">Lyase</keyword>